<evidence type="ECO:0000256" key="2">
    <source>
        <dbReference type="ARBA" id="ARBA00010214"/>
    </source>
</evidence>
<dbReference type="Gene3D" id="3.40.50.620">
    <property type="entry name" value="HUPs"/>
    <property type="match status" value="1"/>
</dbReference>
<evidence type="ECO:0000256" key="7">
    <source>
        <dbReference type="ARBA" id="ARBA00022695"/>
    </source>
</evidence>
<evidence type="ECO:0000256" key="10">
    <source>
        <dbReference type="ARBA" id="ARBA00022840"/>
    </source>
</evidence>
<dbReference type="AlphaFoldDB" id="A0A9X2CUK8"/>
<keyword evidence="7" id="KW-0548">Nucleotidyltransferase</keyword>
<proteinExistence type="inferred from homology"/>
<evidence type="ECO:0000313" key="13">
    <source>
        <dbReference type="EMBL" id="MCL7748516.1"/>
    </source>
</evidence>
<name>A0A9X2CUK8_9BACI</name>
<keyword evidence="4" id="KW-0285">Flavoprotein</keyword>
<keyword evidence="9" id="KW-0274">FAD</keyword>
<dbReference type="CDD" id="cd02064">
    <property type="entry name" value="FAD_synthetase_N"/>
    <property type="match status" value="1"/>
</dbReference>
<evidence type="ECO:0000313" key="14">
    <source>
        <dbReference type="Proteomes" id="UP001139150"/>
    </source>
</evidence>
<dbReference type="InterPro" id="IPR014729">
    <property type="entry name" value="Rossmann-like_a/b/a_fold"/>
</dbReference>
<evidence type="ECO:0000259" key="12">
    <source>
        <dbReference type="Pfam" id="PF06574"/>
    </source>
</evidence>
<dbReference type="InterPro" id="IPR023468">
    <property type="entry name" value="Riboflavin_kinase"/>
</dbReference>
<dbReference type="InterPro" id="IPR015864">
    <property type="entry name" value="FAD_synthase"/>
</dbReference>
<dbReference type="EMBL" id="JAKRYL010000016">
    <property type="protein sequence ID" value="MCL7748516.1"/>
    <property type="molecule type" value="Genomic_DNA"/>
</dbReference>
<dbReference type="PANTHER" id="PTHR22749">
    <property type="entry name" value="RIBOFLAVIN KINASE/FMN ADENYLYLTRANSFERASE"/>
    <property type="match status" value="1"/>
</dbReference>
<dbReference type="GO" id="GO:0009231">
    <property type="term" value="P:riboflavin biosynthetic process"/>
    <property type="evidence" value="ECO:0007669"/>
    <property type="project" value="InterPro"/>
</dbReference>
<dbReference type="GO" id="GO:0009398">
    <property type="term" value="P:FMN biosynthetic process"/>
    <property type="evidence" value="ECO:0007669"/>
    <property type="project" value="TreeGrafter"/>
</dbReference>
<protein>
    <recommendedName>
        <fullName evidence="3">FAD synthase</fullName>
        <ecNumber evidence="3">2.7.7.2</ecNumber>
    </recommendedName>
</protein>
<evidence type="ECO:0000256" key="9">
    <source>
        <dbReference type="ARBA" id="ARBA00022827"/>
    </source>
</evidence>
<dbReference type="FunFam" id="3.40.50.620:FF:000021">
    <property type="entry name" value="Riboflavin biosynthesis protein"/>
    <property type="match status" value="1"/>
</dbReference>
<dbReference type="RefSeq" id="WP_250097402.1">
    <property type="nucleotide sequence ID" value="NZ_JAKRYL010000016.1"/>
</dbReference>
<evidence type="ECO:0000256" key="4">
    <source>
        <dbReference type="ARBA" id="ARBA00022630"/>
    </source>
</evidence>
<comment type="similarity">
    <text evidence="2">Belongs to the RibF family.</text>
</comment>
<dbReference type="Pfam" id="PF06574">
    <property type="entry name" value="FAD_syn"/>
    <property type="match status" value="1"/>
</dbReference>
<comment type="catalytic activity">
    <reaction evidence="11">
        <text>FMN + ATP + H(+) = FAD + diphosphate</text>
        <dbReference type="Rhea" id="RHEA:17237"/>
        <dbReference type="ChEBI" id="CHEBI:15378"/>
        <dbReference type="ChEBI" id="CHEBI:30616"/>
        <dbReference type="ChEBI" id="CHEBI:33019"/>
        <dbReference type="ChEBI" id="CHEBI:57692"/>
        <dbReference type="ChEBI" id="CHEBI:58210"/>
        <dbReference type="EC" id="2.7.7.2"/>
    </reaction>
</comment>
<dbReference type="EC" id="2.7.7.2" evidence="3"/>
<evidence type="ECO:0000256" key="3">
    <source>
        <dbReference type="ARBA" id="ARBA00012393"/>
    </source>
</evidence>
<reference evidence="13" key="1">
    <citation type="submission" date="2022-02" db="EMBL/GenBank/DDBJ databases">
        <title>Halalkalibacter sp. nov. isolated from Lonar Lake, India.</title>
        <authorList>
            <person name="Joshi A."/>
            <person name="Thite S."/>
            <person name="Lodha T."/>
        </authorList>
    </citation>
    <scope>NUCLEOTIDE SEQUENCE</scope>
    <source>
        <strain evidence="13">MEB205</strain>
    </source>
</reference>
<evidence type="ECO:0000256" key="6">
    <source>
        <dbReference type="ARBA" id="ARBA00022679"/>
    </source>
</evidence>
<comment type="pathway">
    <text evidence="1">Cofactor biosynthesis; FAD biosynthesis; FAD from FMN: step 1/1.</text>
</comment>
<sequence>MEIVHIKYPDKPAFTEGKGCALALGFFDGVHIGHQKILETTKHLAVKAGLEFAVMTFYPHPSTVIQSSNVITKYLTPMPKKQQIFEHIGVSKLYIIHFDKEFARLSHSDFVDDYVKGTNCKHAVAGFDFSYGYRGKGDMQQLVLDSKGEFEITTVNKMEENNHKISSTYIRQLLMKGEVNCIPSFLGEYYKVVANISAYQKKQNKLKLNVNMDQDVFLPLPGTYKVSVNLNETNISGTMIVPNHNRSHGTVWLFMKNYVVLPTSITIQFLSRKELLSVSNE</sequence>
<keyword evidence="10" id="KW-0067">ATP-binding</keyword>
<keyword evidence="8" id="KW-0547">Nucleotide-binding</keyword>
<keyword evidence="5" id="KW-0288">FMN</keyword>
<accession>A0A9X2CUK8</accession>
<dbReference type="Proteomes" id="UP001139150">
    <property type="component" value="Unassembled WGS sequence"/>
</dbReference>
<dbReference type="GO" id="GO:0003919">
    <property type="term" value="F:FMN adenylyltransferase activity"/>
    <property type="evidence" value="ECO:0007669"/>
    <property type="project" value="UniProtKB-EC"/>
</dbReference>
<comment type="caution">
    <text evidence="13">The sequence shown here is derived from an EMBL/GenBank/DDBJ whole genome shotgun (WGS) entry which is preliminary data.</text>
</comment>
<keyword evidence="14" id="KW-1185">Reference proteome</keyword>
<dbReference type="GO" id="GO:0005524">
    <property type="term" value="F:ATP binding"/>
    <property type="evidence" value="ECO:0007669"/>
    <property type="project" value="UniProtKB-KW"/>
</dbReference>
<evidence type="ECO:0000256" key="5">
    <source>
        <dbReference type="ARBA" id="ARBA00022643"/>
    </source>
</evidence>
<evidence type="ECO:0000256" key="1">
    <source>
        <dbReference type="ARBA" id="ARBA00004726"/>
    </source>
</evidence>
<keyword evidence="6" id="KW-0808">Transferase</keyword>
<dbReference type="PANTHER" id="PTHR22749:SF6">
    <property type="entry name" value="RIBOFLAVIN KINASE"/>
    <property type="match status" value="1"/>
</dbReference>
<feature type="domain" description="FAD synthetase" evidence="12">
    <location>
        <begin position="17"/>
        <end position="168"/>
    </location>
</feature>
<gene>
    <name evidence="13" type="ORF">MF646_15410</name>
</gene>
<dbReference type="SUPFAM" id="SSF52374">
    <property type="entry name" value="Nucleotidylyl transferase"/>
    <property type="match status" value="1"/>
</dbReference>
<organism evidence="13 14">
    <name type="scientific">Halalkalibacter alkaliphilus</name>
    <dbReference type="NCBI Taxonomy" id="2917993"/>
    <lineage>
        <taxon>Bacteria</taxon>
        <taxon>Bacillati</taxon>
        <taxon>Bacillota</taxon>
        <taxon>Bacilli</taxon>
        <taxon>Bacillales</taxon>
        <taxon>Bacillaceae</taxon>
        <taxon>Halalkalibacter</taxon>
    </lineage>
</organism>
<evidence type="ECO:0000256" key="11">
    <source>
        <dbReference type="ARBA" id="ARBA00049494"/>
    </source>
</evidence>
<evidence type="ECO:0000256" key="8">
    <source>
        <dbReference type="ARBA" id="ARBA00022741"/>
    </source>
</evidence>
<dbReference type="GO" id="GO:0008531">
    <property type="term" value="F:riboflavin kinase activity"/>
    <property type="evidence" value="ECO:0007669"/>
    <property type="project" value="TreeGrafter"/>
</dbReference>